<accession>A0ABW5T641</accession>
<gene>
    <name evidence="2" type="ORF">ACFSUB_16225</name>
</gene>
<dbReference type="RefSeq" id="WP_380714323.1">
    <property type="nucleotide sequence ID" value="NZ_JBHUML010000006.1"/>
</dbReference>
<keyword evidence="3" id="KW-1185">Reference proteome</keyword>
<feature type="region of interest" description="Disordered" evidence="1">
    <location>
        <begin position="88"/>
        <end position="111"/>
    </location>
</feature>
<sequence>MSTYGENGANTITITDPSGKSNGLTVHLNQAGADGLRIDSENAAHLNIRLANTAVHKNTSDRIQNAVNELGSMHDGAANFSDWTVETSTSWDSSENGAGVDREAVMSGGTPSETETAVFKIESGTSVTDNITVSVNGVDYTVGVVSGDTAEDVAAKIADKLSAQGVADYTVTNPSPEIVRFTSTIRHTNVTDINVSIK</sequence>
<dbReference type="EMBL" id="JBHUML010000006">
    <property type="protein sequence ID" value="MFD2707003.1"/>
    <property type="molecule type" value="Genomic_DNA"/>
</dbReference>
<evidence type="ECO:0000256" key="1">
    <source>
        <dbReference type="SAM" id="MobiDB-lite"/>
    </source>
</evidence>
<evidence type="ECO:0000313" key="3">
    <source>
        <dbReference type="Proteomes" id="UP001597520"/>
    </source>
</evidence>
<reference evidence="3" key="1">
    <citation type="journal article" date="2019" name="Int. J. Syst. Evol. Microbiol.">
        <title>The Global Catalogue of Microorganisms (GCM) 10K type strain sequencing project: providing services to taxonomists for standard genome sequencing and annotation.</title>
        <authorList>
            <consortium name="The Broad Institute Genomics Platform"/>
            <consortium name="The Broad Institute Genome Sequencing Center for Infectious Disease"/>
            <person name="Wu L."/>
            <person name="Ma J."/>
        </authorList>
    </citation>
    <scope>NUCLEOTIDE SEQUENCE [LARGE SCALE GENOMIC DNA]</scope>
    <source>
        <strain evidence="3">KCTC 33792</strain>
    </source>
</reference>
<comment type="caution">
    <text evidence="2">The sequence shown here is derived from an EMBL/GenBank/DDBJ whole genome shotgun (WGS) entry which is preliminary data.</text>
</comment>
<organism evidence="2 3">
    <name type="scientific">Salibacterium lacus</name>
    <dbReference type="NCBI Taxonomy" id="1898109"/>
    <lineage>
        <taxon>Bacteria</taxon>
        <taxon>Bacillati</taxon>
        <taxon>Bacillota</taxon>
        <taxon>Bacilli</taxon>
        <taxon>Bacillales</taxon>
        <taxon>Bacillaceae</taxon>
    </lineage>
</organism>
<evidence type="ECO:0000313" key="2">
    <source>
        <dbReference type="EMBL" id="MFD2707003.1"/>
    </source>
</evidence>
<proteinExistence type="predicted"/>
<name>A0ABW5T641_9BACI</name>
<dbReference type="Proteomes" id="UP001597520">
    <property type="component" value="Unassembled WGS sequence"/>
</dbReference>
<protein>
    <recommendedName>
        <fullName evidence="4">Flagellin</fullName>
    </recommendedName>
</protein>
<evidence type="ECO:0008006" key="4">
    <source>
        <dbReference type="Google" id="ProtNLM"/>
    </source>
</evidence>